<feature type="binding site" evidence="5">
    <location>
        <position position="221"/>
    </location>
    <ligand>
        <name>Mg(2+)</name>
        <dbReference type="ChEBI" id="CHEBI:18420"/>
        <note>catalytic</note>
    </ligand>
</feature>
<dbReference type="HOGENOM" id="CLU_048495_0_0_1"/>
<evidence type="ECO:0000259" key="6">
    <source>
        <dbReference type="SMART" id="SM00892"/>
    </source>
</evidence>
<dbReference type="InParanoid" id="B4N658"/>
<name>B4N658_DROWI</name>
<keyword evidence="2" id="KW-0540">Nuclease</keyword>
<dbReference type="AlphaFoldDB" id="B4N658"/>
<evidence type="ECO:0000256" key="2">
    <source>
        <dbReference type="ARBA" id="ARBA00022722"/>
    </source>
</evidence>
<dbReference type="GO" id="GO:0000014">
    <property type="term" value="F:single-stranded DNA endodeoxyribonuclease activity"/>
    <property type="evidence" value="ECO:0007669"/>
    <property type="project" value="TreeGrafter"/>
</dbReference>
<dbReference type="EMBL" id="CH964154">
    <property type="protein sequence ID" value="EDW79847.2"/>
    <property type="molecule type" value="Genomic_DNA"/>
</dbReference>
<keyword evidence="3" id="KW-0378">Hydrolase</keyword>
<dbReference type="STRING" id="7260.B4N658"/>
<dbReference type="GO" id="GO:0005634">
    <property type="term" value="C:nucleus"/>
    <property type="evidence" value="ECO:0007669"/>
    <property type="project" value="TreeGrafter"/>
</dbReference>
<dbReference type="Proteomes" id="UP000007798">
    <property type="component" value="Unassembled WGS sequence"/>
</dbReference>
<dbReference type="PANTHER" id="PTHR13966:SF17">
    <property type="entry name" value="ENDONUCLEASE-RELATED"/>
    <property type="match status" value="1"/>
</dbReference>
<dbReference type="Gene3D" id="3.40.570.10">
    <property type="entry name" value="Extracellular Endonuclease, subunit A"/>
    <property type="match status" value="1"/>
</dbReference>
<comment type="similarity">
    <text evidence="1">Belongs to the DNA/RNA non-specific endonuclease family.</text>
</comment>
<gene>
    <name evidence="7" type="primary">Dwil\GK18004</name>
    <name evidence="7" type="ORF">Dwil_GK18004</name>
</gene>
<keyword evidence="3" id="KW-0255">Endonuclease</keyword>
<accession>B4N658</accession>
<dbReference type="SMART" id="SM00892">
    <property type="entry name" value="Endonuclease_NS"/>
    <property type="match status" value="1"/>
</dbReference>
<feature type="active site" description="Proton acceptor" evidence="4">
    <location>
        <position position="191"/>
    </location>
</feature>
<keyword evidence="5" id="KW-0479">Metal-binding</keyword>
<dbReference type="FunCoup" id="B4N658">
    <property type="interactions" value="2"/>
</dbReference>
<evidence type="ECO:0000313" key="7">
    <source>
        <dbReference type="EMBL" id="EDW79847.2"/>
    </source>
</evidence>
<dbReference type="eggNOG" id="ENOG502T8DK">
    <property type="taxonomic scope" value="Eukaryota"/>
</dbReference>
<evidence type="ECO:0000256" key="1">
    <source>
        <dbReference type="ARBA" id="ARBA00010052"/>
    </source>
</evidence>
<keyword evidence="8" id="KW-1185">Reference proteome</keyword>
<dbReference type="GO" id="GO:0006309">
    <property type="term" value="P:apoptotic DNA fragmentation"/>
    <property type="evidence" value="ECO:0007669"/>
    <property type="project" value="TreeGrafter"/>
</dbReference>
<dbReference type="InterPro" id="IPR001604">
    <property type="entry name" value="Endo_G_ENPP1-like_dom"/>
</dbReference>
<dbReference type="GO" id="GO:0046872">
    <property type="term" value="F:metal ion binding"/>
    <property type="evidence" value="ECO:0007669"/>
    <property type="project" value="UniProtKB-KW"/>
</dbReference>
<evidence type="ECO:0000256" key="3">
    <source>
        <dbReference type="ARBA" id="ARBA00022759"/>
    </source>
</evidence>
<reference evidence="7 8" key="1">
    <citation type="journal article" date="2007" name="Nature">
        <title>Evolution of genes and genomes on the Drosophila phylogeny.</title>
        <authorList>
            <consortium name="Drosophila 12 Genomes Consortium"/>
            <person name="Clark A.G."/>
            <person name="Eisen M.B."/>
            <person name="Smith D.R."/>
            <person name="Bergman C.M."/>
            <person name="Oliver B."/>
            <person name="Markow T.A."/>
            <person name="Kaufman T.C."/>
            <person name="Kellis M."/>
            <person name="Gelbart W."/>
            <person name="Iyer V.N."/>
            <person name="Pollard D.A."/>
            <person name="Sackton T.B."/>
            <person name="Larracuente A.M."/>
            <person name="Singh N.D."/>
            <person name="Abad J.P."/>
            <person name="Abt D.N."/>
            <person name="Adryan B."/>
            <person name="Aguade M."/>
            <person name="Akashi H."/>
            <person name="Anderson W.W."/>
            <person name="Aquadro C.F."/>
            <person name="Ardell D.H."/>
            <person name="Arguello R."/>
            <person name="Artieri C.G."/>
            <person name="Barbash D.A."/>
            <person name="Barker D."/>
            <person name="Barsanti P."/>
            <person name="Batterham P."/>
            <person name="Batzoglou S."/>
            <person name="Begun D."/>
            <person name="Bhutkar A."/>
            <person name="Blanco E."/>
            <person name="Bosak S.A."/>
            <person name="Bradley R.K."/>
            <person name="Brand A.D."/>
            <person name="Brent M.R."/>
            <person name="Brooks A.N."/>
            <person name="Brown R.H."/>
            <person name="Butlin R.K."/>
            <person name="Caggese C."/>
            <person name="Calvi B.R."/>
            <person name="Bernardo de Carvalho A."/>
            <person name="Caspi A."/>
            <person name="Castrezana S."/>
            <person name="Celniker S.E."/>
            <person name="Chang J.L."/>
            <person name="Chapple C."/>
            <person name="Chatterji S."/>
            <person name="Chinwalla A."/>
            <person name="Civetta A."/>
            <person name="Clifton S.W."/>
            <person name="Comeron J.M."/>
            <person name="Costello J.C."/>
            <person name="Coyne J.A."/>
            <person name="Daub J."/>
            <person name="David R.G."/>
            <person name="Delcher A.L."/>
            <person name="Delehaunty K."/>
            <person name="Do C.B."/>
            <person name="Ebling H."/>
            <person name="Edwards K."/>
            <person name="Eickbush T."/>
            <person name="Evans J.D."/>
            <person name="Filipski A."/>
            <person name="Findeiss S."/>
            <person name="Freyhult E."/>
            <person name="Fulton L."/>
            <person name="Fulton R."/>
            <person name="Garcia A.C."/>
            <person name="Gardiner A."/>
            <person name="Garfield D.A."/>
            <person name="Garvin B.E."/>
            <person name="Gibson G."/>
            <person name="Gilbert D."/>
            <person name="Gnerre S."/>
            <person name="Godfrey J."/>
            <person name="Good R."/>
            <person name="Gotea V."/>
            <person name="Gravely B."/>
            <person name="Greenberg A.J."/>
            <person name="Griffiths-Jones S."/>
            <person name="Gross S."/>
            <person name="Guigo R."/>
            <person name="Gustafson E.A."/>
            <person name="Haerty W."/>
            <person name="Hahn M.W."/>
            <person name="Halligan D.L."/>
            <person name="Halpern A.L."/>
            <person name="Halter G.M."/>
            <person name="Han M.V."/>
            <person name="Heger A."/>
            <person name="Hillier L."/>
            <person name="Hinrichs A.S."/>
            <person name="Holmes I."/>
            <person name="Hoskins R.A."/>
            <person name="Hubisz M.J."/>
            <person name="Hultmark D."/>
            <person name="Huntley M.A."/>
            <person name="Jaffe D.B."/>
            <person name="Jagadeeshan S."/>
            <person name="Jeck W.R."/>
            <person name="Johnson J."/>
            <person name="Jones C.D."/>
            <person name="Jordan W.C."/>
            <person name="Karpen G.H."/>
            <person name="Kataoka E."/>
            <person name="Keightley P.D."/>
            <person name="Kheradpour P."/>
            <person name="Kirkness E.F."/>
            <person name="Koerich L.B."/>
            <person name="Kristiansen K."/>
            <person name="Kudrna D."/>
            <person name="Kulathinal R.J."/>
            <person name="Kumar S."/>
            <person name="Kwok R."/>
            <person name="Lander E."/>
            <person name="Langley C.H."/>
            <person name="Lapoint R."/>
            <person name="Lazzaro B.P."/>
            <person name="Lee S.J."/>
            <person name="Levesque L."/>
            <person name="Li R."/>
            <person name="Lin C.F."/>
            <person name="Lin M.F."/>
            <person name="Lindblad-Toh K."/>
            <person name="Llopart A."/>
            <person name="Long M."/>
            <person name="Low L."/>
            <person name="Lozovsky E."/>
            <person name="Lu J."/>
            <person name="Luo M."/>
            <person name="Machado C.A."/>
            <person name="Makalowski W."/>
            <person name="Marzo M."/>
            <person name="Matsuda M."/>
            <person name="Matzkin L."/>
            <person name="McAllister B."/>
            <person name="McBride C.S."/>
            <person name="McKernan B."/>
            <person name="McKernan K."/>
            <person name="Mendez-Lago M."/>
            <person name="Minx P."/>
            <person name="Mollenhauer M.U."/>
            <person name="Montooth K."/>
            <person name="Mount S.M."/>
            <person name="Mu X."/>
            <person name="Myers E."/>
            <person name="Negre B."/>
            <person name="Newfeld S."/>
            <person name="Nielsen R."/>
            <person name="Noor M.A."/>
            <person name="O'Grady P."/>
            <person name="Pachter L."/>
            <person name="Papaceit M."/>
            <person name="Parisi M.J."/>
            <person name="Parisi M."/>
            <person name="Parts L."/>
            <person name="Pedersen J.S."/>
            <person name="Pesole G."/>
            <person name="Phillippy A.M."/>
            <person name="Ponting C.P."/>
            <person name="Pop M."/>
            <person name="Porcelli D."/>
            <person name="Powell J.R."/>
            <person name="Prohaska S."/>
            <person name="Pruitt K."/>
            <person name="Puig M."/>
            <person name="Quesneville H."/>
            <person name="Ram K.R."/>
            <person name="Rand D."/>
            <person name="Rasmussen M.D."/>
            <person name="Reed L.K."/>
            <person name="Reenan R."/>
            <person name="Reily A."/>
            <person name="Remington K.A."/>
            <person name="Rieger T.T."/>
            <person name="Ritchie M.G."/>
            <person name="Robin C."/>
            <person name="Rogers Y.H."/>
            <person name="Rohde C."/>
            <person name="Rozas J."/>
            <person name="Rubenfield M.J."/>
            <person name="Ruiz A."/>
            <person name="Russo S."/>
            <person name="Salzberg S.L."/>
            <person name="Sanchez-Gracia A."/>
            <person name="Saranga D.J."/>
            <person name="Sato H."/>
            <person name="Schaeffer S.W."/>
            <person name="Schatz M.C."/>
            <person name="Schlenke T."/>
            <person name="Schwartz R."/>
            <person name="Segarra C."/>
            <person name="Singh R.S."/>
            <person name="Sirot L."/>
            <person name="Sirota M."/>
            <person name="Sisneros N.B."/>
            <person name="Smith C.D."/>
            <person name="Smith T.F."/>
            <person name="Spieth J."/>
            <person name="Stage D.E."/>
            <person name="Stark A."/>
            <person name="Stephan W."/>
            <person name="Strausberg R.L."/>
            <person name="Strempel S."/>
            <person name="Sturgill D."/>
            <person name="Sutton G."/>
            <person name="Sutton G.G."/>
            <person name="Tao W."/>
            <person name="Teichmann S."/>
            <person name="Tobari Y.N."/>
            <person name="Tomimura Y."/>
            <person name="Tsolas J.M."/>
            <person name="Valente V.L."/>
            <person name="Venter E."/>
            <person name="Venter J.C."/>
            <person name="Vicario S."/>
            <person name="Vieira F.G."/>
            <person name="Vilella A.J."/>
            <person name="Villasante A."/>
            <person name="Walenz B."/>
            <person name="Wang J."/>
            <person name="Wasserman M."/>
            <person name="Watts T."/>
            <person name="Wilson D."/>
            <person name="Wilson R.K."/>
            <person name="Wing R.A."/>
            <person name="Wolfner M.F."/>
            <person name="Wong A."/>
            <person name="Wong G.K."/>
            <person name="Wu C.I."/>
            <person name="Wu G."/>
            <person name="Yamamoto D."/>
            <person name="Yang H.P."/>
            <person name="Yang S.P."/>
            <person name="Yorke J.A."/>
            <person name="Yoshida K."/>
            <person name="Zdobnov E."/>
            <person name="Zhang P."/>
            <person name="Zhang Y."/>
            <person name="Zimin A.V."/>
            <person name="Baldwin J."/>
            <person name="Abdouelleil A."/>
            <person name="Abdulkadir J."/>
            <person name="Abebe A."/>
            <person name="Abera B."/>
            <person name="Abreu J."/>
            <person name="Acer S.C."/>
            <person name="Aftuck L."/>
            <person name="Alexander A."/>
            <person name="An P."/>
            <person name="Anderson E."/>
            <person name="Anderson S."/>
            <person name="Arachi H."/>
            <person name="Azer M."/>
            <person name="Bachantsang P."/>
            <person name="Barry A."/>
            <person name="Bayul T."/>
            <person name="Berlin A."/>
            <person name="Bessette D."/>
            <person name="Bloom T."/>
            <person name="Blye J."/>
            <person name="Boguslavskiy L."/>
            <person name="Bonnet C."/>
            <person name="Boukhgalter B."/>
            <person name="Bourzgui I."/>
            <person name="Brown A."/>
            <person name="Cahill P."/>
            <person name="Channer S."/>
            <person name="Cheshatsang Y."/>
            <person name="Chuda L."/>
            <person name="Citroen M."/>
            <person name="Collymore A."/>
            <person name="Cooke P."/>
            <person name="Costello M."/>
            <person name="D'Aco K."/>
            <person name="Daza R."/>
            <person name="De Haan G."/>
            <person name="DeGray S."/>
            <person name="DeMaso C."/>
            <person name="Dhargay N."/>
            <person name="Dooley K."/>
            <person name="Dooley E."/>
            <person name="Doricent M."/>
            <person name="Dorje P."/>
            <person name="Dorjee K."/>
            <person name="Dupes A."/>
            <person name="Elong R."/>
            <person name="Falk J."/>
            <person name="Farina A."/>
            <person name="Faro S."/>
            <person name="Ferguson D."/>
            <person name="Fisher S."/>
            <person name="Foley C.D."/>
            <person name="Franke A."/>
            <person name="Friedrich D."/>
            <person name="Gadbois L."/>
            <person name="Gearin G."/>
            <person name="Gearin C.R."/>
            <person name="Giannoukos G."/>
            <person name="Goode T."/>
            <person name="Graham J."/>
            <person name="Grandbois E."/>
            <person name="Grewal S."/>
            <person name="Gyaltsen K."/>
            <person name="Hafez N."/>
            <person name="Hagos B."/>
            <person name="Hall J."/>
            <person name="Henson C."/>
            <person name="Hollinger A."/>
            <person name="Honan T."/>
            <person name="Huard M.D."/>
            <person name="Hughes L."/>
            <person name="Hurhula B."/>
            <person name="Husby M.E."/>
            <person name="Kamat A."/>
            <person name="Kanga B."/>
            <person name="Kashin S."/>
            <person name="Khazanovich D."/>
            <person name="Kisner P."/>
            <person name="Lance K."/>
            <person name="Lara M."/>
            <person name="Lee W."/>
            <person name="Lennon N."/>
            <person name="Letendre F."/>
            <person name="LeVine R."/>
            <person name="Lipovsky A."/>
            <person name="Liu X."/>
            <person name="Liu J."/>
            <person name="Liu S."/>
            <person name="Lokyitsang T."/>
            <person name="Lokyitsang Y."/>
            <person name="Lubonja R."/>
            <person name="Lui A."/>
            <person name="MacDonald P."/>
            <person name="Magnisalis V."/>
            <person name="Maru K."/>
            <person name="Matthews C."/>
            <person name="McCusker W."/>
            <person name="McDonough S."/>
            <person name="Mehta T."/>
            <person name="Meldrim J."/>
            <person name="Meneus L."/>
            <person name="Mihai O."/>
            <person name="Mihalev A."/>
            <person name="Mihova T."/>
            <person name="Mittelman R."/>
            <person name="Mlenga V."/>
            <person name="Montmayeur A."/>
            <person name="Mulrain L."/>
            <person name="Navidi A."/>
            <person name="Naylor J."/>
            <person name="Negash T."/>
            <person name="Nguyen T."/>
            <person name="Nguyen N."/>
            <person name="Nicol R."/>
            <person name="Norbu C."/>
            <person name="Norbu N."/>
            <person name="Novod N."/>
            <person name="O'Neill B."/>
            <person name="Osman S."/>
            <person name="Markiewicz E."/>
            <person name="Oyono O.L."/>
            <person name="Patti C."/>
            <person name="Phunkhang P."/>
            <person name="Pierre F."/>
            <person name="Priest M."/>
            <person name="Raghuraman S."/>
            <person name="Rege F."/>
            <person name="Reyes R."/>
            <person name="Rise C."/>
            <person name="Rogov P."/>
            <person name="Ross K."/>
            <person name="Ryan E."/>
            <person name="Settipalli S."/>
            <person name="Shea T."/>
            <person name="Sherpa N."/>
            <person name="Shi L."/>
            <person name="Shih D."/>
            <person name="Sparrow T."/>
            <person name="Spaulding J."/>
            <person name="Stalker J."/>
            <person name="Stange-Thomann N."/>
            <person name="Stavropoulos S."/>
            <person name="Stone C."/>
            <person name="Strader C."/>
            <person name="Tesfaye S."/>
            <person name="Thomson T."/>
            <person name="Thoulutsang Y."/>
            <person name="Thoulutsang D."/>
            <person name="Topham K."/>
            <person name="Topping I."/>
            <person name="Tsamla T."/>
            <person name="Vassiliev H."/>
            <person name="Vo A."/>
            <person name="Wangchuk T."/>
            <person name="Wangdi T."/>
            <person name="Weiand M."/>
            <person name="Wilkinson J."/>
            <person name="Wilson A."/>
            <person name="Yadav S."/>
            <person name="Young G."/>
            <person name="Yu Q."/>
            <person name="Zembek L."/>
            <person name="Zhong D."/>
            <person name="Zimmer A."/>
            <person name="Zwirko Z."/>
            <person name="Jaffe D.B."/>
            <person name="Alvarez P."/>
            <person name="Brockman W."/>
            <person name="Butler J."/>
            <person name="Chin C."/>
            <person name="Gnerre S."/>
            <person name="Grabherr M."/>
            <person name="Kleber M."/>
            <person name="Mauceli E."/>
            <person name="MacCallum I."/>
        </authorList>
    </citation>
    <scope>NUCLEOTIDE SEQUENCE [LARGE SCALE GENOMIC DNA]</scope>
    <source>
        <strain evidence="8">Tucson 14030-0811.24</strain>
    </source>
</reference>
<feature type="domain" description="DNA/RNA non-specific endonuclease/pyrophosphatase/phosphodiesterase" evidence="6">
    <location>
        <begin position="109"/>
        <end position="284"/>
    </location>
</feature>
<proteinExistence type="inferred from homology"/>
<dbReference type="GO" id="GO:0003676">
    <property type="term" value="F:nucleic acid binding"/>
    <property type="evidence" value="ECO:0007669"/>
    <property type="project" value="InterPro"/>
</dbReference>
<evidence type="ECO:0000256" key="4">
    <source>
        <dbReference type="PIRSR" id="PIRSR640255-1"/>
    </source>
</evidence>
<dbReference type="GO" id="GO:0005743">
    <property type="term" value="C:mitochondrial inner membrane"/>
    <property type="evidence" value="ECO:0007669"/>
    <property type="project" value="TreeGrafter"/>
</dbReference>
<dbReference type="GO" id="GO:0004521">
    <property type="term" value="F:RNA endonuclease activity"/>
    <property type="evidence" value="ECO:0007669"/>
    <property type="project" value="TreeGrafter"/>
</dbReference>
<dbReference type="SUPFAM" id="SSF54060">
    <property type="entry name" value="His-Me finger endonucleases"/>
    <property type="match status" value="1"/>
</dbReference>
<organism evidence="7 8">
    <name type="scientific">Drosophila willistoni</name>
    <name type="common">Fruit fly</name>
    <dbReference type="NCBI Taxonomy" id="7260"/>
    <lineage>
        <taxon>Eukaryota</taxon>
        <taxon>Metazoa</taxon>
        <taxon>Ecdysozoa</taxon>
        <taxon>Arthropoda</taxon>
        <taxon>Hexapoda</taxon>
        <taxon>Insecta</taxon>
        <taxon>Pterygota</taxon>
        <taxon>Neoptera</taxon>
        <taxon>Endopterygota</taxon>
        <taxon>Diptera</taxon>
        <taxon>Brachycera</taxon>
        <taxon>Muscomorpha</taxon>
        <taxon>Ephydroidea</taxon>
        <taxon>Drosophilidae</taxon>
        <taxon>Drosophila</taxon>
        <taxon>Sophophora</taxon>
    </lineage>
</organism>
<dbReference type="Pfam" id="PF01223">
    <property type="entry name" value="Endonuclease_NS"/>
    <property type="match status" value="1"/>
</dbReference>
<sequence length="286" mass="32710">MLSIVLPPSLGDCTISRNMVEGTNRIFTYRDSKGHYQLQRLEIVPTGVTLHMFCSSSDVIETKCQDDGRFSEPLPMSCNNPMPTTLTRIKDNDCPATMYAVGYVIQSQQLELYRTCFDSNTLRVHYSTSDVYYKTFFPRRPWVEFLTDEMLTPAEAASYMKQRIYNNFCYIFGENQTYLPSPGALIINRGHMVASADFLFIDQMGSTFRYLNIVPQIKSINDGNWKLIEESVRRMVPANSPFRVKTGGIGTLMLTDEVGTYRAACLYDTNKIPRARVDIQRNDLKL</sequence>
<dbReference type="InterPro" id="IPR044925">
    <property type="entry name" value="His-Me_finger_sf"/>
</dbReference>
<dbReference type="PANTHER" id="PTHR13966">
    <property type="entry name" value="ENDONUCLEASE RELATED"/>
    <property type="match status" value="1"/>
</dbReference>
<protein>
    <recommendedName>
        <fullName evidence="6">DNA/RNA non-specific endonuclease/pyrophosphatase/phosphodiesterase domain-containing protein</fullName>
    </recommendedName>
</protein>
<dbReference type="OrthoDB" id="8194122at2759"/>
<evidence type="ECO:0000256" key="5">
    <source>
        <dbReference type="PIRSR" id="PIRSR640255-2"/>
    </source>
</evidence>
<evidence type="ECO:0000313" key="8">
    <source>
        <dbReference type="Proteomes" id="UP000007798"/>
    </source>
</evidence>
<dbReference type="InterPro" id="IPR040255">
    <property type="entry name" value="Non-specific_endonuclease"/>
</dbReference>
<dbReference type="InterPro" id="IPR044929">
    <property type="entry name" value="DNA/RNA_non-sp_Endonuclease_sf"/>
</dbReference>